<comment type="caution">
    <text evidence="1">The sequence shown here is derived from an EMBL/GenBank/DDBJ whole genome shotgun (WGS) entry which is preliminary data.</text>
</comment>
<organism evidence="1 2">
    <name type="scientific">Oryza meyeriana var. granulata</name>
    <dbReference type="NCBI Taxonomy" id="110450"/>
    <lineage>
        <taxon>Eukaryota</taxon>
        <taxon>Viridiplantae</taxon>
        <taxon>Streptophyta</taxon>
        <taxon>Embryophyta</taxon>
        <taxon>Tracheophyta</taxon>
        <taxon>Spermatophyta</taxon>
        <taxon>Magnoliopsida</taxon>
        <taxon>Liliopsida</taxon>
        <taxon>Poales</taxon>
        <taxon>Poaceae</taxon>
        <taxon>BOP clade</taxon>
        <taxon>Oryzoideae</taxon>
        <taxon>Oryzeae</taxon>
        <taxon>Oryzinae</taxon>
        <taxon>Oryza</taxon>
        <taxon>Oryza meyeriana</taxon>
    </lineage>
</organism>
<dbReference type="AlphaFoldDB" id="A0A6G1ECE2"/>
<keyword evidence="2" id="KW-1185">Reference proteome</keyword>
<sequence>MDLVASIVPTVDGDHDNAGNAFADFTLGIQEDGDTPWCAHMRQAILQQVTAKARLNAAIREARQAALRSAIQEADAALEAIRQMRHAVATGERILRNAIDDAARSVTVRRMIREADPDE</sequence>
<evidence type="ECO:0000313" key="2">
    <source>
        <dbReference type="Proteomes" id="UP000479710"/>
    </source>
</evidence>
<reference evidence="1 2" key="1">
    <citation type="submission" date="2019-11" db="EMBL/GenBank/DDBJ databases">
        <title>Whole genome sequence of Oryza granulata.</title>
        <authorList>
            <person name="Li W."/>
        </authorList>
    </citation>
    <scope>NUCLEOTIDE SEQUENCE [LARGE SCALE GENOMIC DNA]</scope>
    <source>
        <strain evidence="2">cv. Menghai</strain>
        <tissue evidence="1">Leaf</tissue>
    </source>
</reference>
<proteinExistence type="predicted"/>
<evidence type="ECO:0000313" key="1">
    <source>
        <dbReference type="EMBL" id="KAF0922460.1"/>
    </source>
</evidence>
<protein>
    <submittedName>
        <fullName evidence="1">Uncharacterized protein</fullName>
    </submittedName>
</protein>
<dbReference type="Proteomes" id="UP000479710">
    <property type="component" value="Unassembled WGS sequence"/>
</dbReference>
<dbReference type="EMBL" id="SPHZ02000004">
    <property type="protein sequence ID" value="KAF0922460.1"/>
    <property type="molecule type" value="Genomic_DNA"/>
</dbReference>
<gene>
    <name evidence="1" type="ORF">E2562_036576</name>
</gene>
<accession>A0A6G1ECE2</accession>
<name>A0A6G1ECE2_9ORYZ</name>